<feature type="region of interest" description="Disordered" evidence="7">
    <location>
        <begin position="128"/>
        <end position="150"/>
    </location>
</feature>
<evidence type="ECO:0000313" key="9">
    <source>
        <dbReference type="EMBL" id="CAK0876917.1"/>
    </source>
</evidence>
<keyword evidence="2" id="KW-0698">rRNA processing</keyword>
<evidence type="ECO:0000256" key="5">
    <source>
        <dbReference type="ARBA" id="ARBA00022691"/>
    </source>
</evidence>
<proteinExistence type="inferred from homology"/>
<dbReference type="Proteomes" id="UP001189429">
    <property type="component" value="Unassembled WGS sequence"/>
</dbReference>
<feature type="domain" description="Ribosomal RNA methyltransferase FtsJ" evidence="8">
    <location>
        <begin position="40"/>
        <end position="126"/>
    </location>
</feature>
<keyword evidence="5" id="KW-0949">S-adenosyl-L-methionine</keyword>
<dbReference type="PANTHER" id="PTHR10920:SF18">
    <property type="entry name" value="RRNA METHYLTRANSFERASE 2, MITOCHONDRIAL"/>
    <property type="match status" value="1"/>
</dbReference>
<accession>A0ABN9VXD5</accession>
<dbReference type="PANTHER" id="PTHR10920">
    <property type="entry name" value="RIBOSOMAL RNA METHYLTRANSFERASE"/>
    <property type="match status" value="1"/>
</dbReference>
<evidence type="ECO:0000256" key="3">
    <source>
        <dbReference type="ARBA" id="ARBA00022603"/>
    </source>
</evidence>
<reference evidence="9" key="1">
    <citation type="submission" date="2023-10" db="EMBL/GenBank/DDBJ databases">
        <authorList>
            <person name="Chen Y."/>
            <person name="Shah S."/>
            <person name="Dougan E. K."/>
            <person name="Thang M."/>
            <person name="Chan C."/>
        </authorList>
    </citation>
    <scope>NUCLEOTIDE SEQUENCE [LARGE SCALE GENOMIC DNA]</scope>
</reference>
<organism evidence="9 10">
    <name type="scientific">Prorocentrum cordatum</name>
    <dbReference type="NCBI Taxonomy" id="2364126"/>
    <lineage>
        <taxon>Eukaryota</taxon>
        <taxon>Sar</taxon>
        <taxon>Alveolata</taxon>
        <taxon>Dinophyceae</taxon>
        <taxon>Prorocentrales</taxon>
        <taxon>Prorocentraceae</taxon>
        <taxon>Prorocentrum</taxon>
    </lineage>
</organism>
<name>A0ABN9VXD5_9DINO</name>
<keyword evidence="4" id="KW-0808">Transferase</keyword>
<dbReference type="InterPro" id="IPR002877">
    <property type="entry name" value="RNA_MeTrfase_FtsJ_dom"/>
</dbReference>
<dbReference type="Pfam" id="PF01728">
    <property type="entry name" value="FtsJ"/>
    <property type="match status" value="1"/>
</dbReference>
<comment type="caution">
    <text evidence="9">The sequence shown here is derived from an EMBL/GenBank/DDBJ whole genome shotgun (WGS) entry which is preliminary data.</text>
</comment>
<keyword evidence="10" id="KW-1185">Reference proteome</keyword>
<protein>
    <recommendedName>
        <fullName evidence="6">rRNA methyltransferase 2, mitochondrial</fullName>
    </recommendedName>
</protein>
<evidence type="ECO:0000313" key="10">
    <source>
        <dbReference type="Proteomes" id="UP001189429"/>
    </source>
</evidence>
<sequence length="150" mass="16875">MLRRAPVRLFSRDTLHGHTKQWLQRQSKDRWVARAHEQEYRSRSAYKLKQLDTKFSFLKKNGVISNDLGCFAGGWSQVALQRTGVGQGRGTGAVIGVDKVRMEPLGQHQFVLGDVTEPATLKQVQSPCAREARRRGAVRHGPQDVRAQDG</sequence>
<evidence type="ECO:0000256" key="2">
    <source>
        <dbReference type="ARBA" id="ARBA00022552"/>
    </source>
</evidence>
<evidence type="ECO:0000256" key="6">
    <source>
        <dbReference type="ARBA" id="ARBA00041184"/>
    </source>
</evidence>
<evidence type="ECO:0000256" key="7">
    <source>
        <dbReference type="SAM" id="MobiDB-lite"/>
    </source>
</evidence>
<evidence type="ECO:0000256" key="4">
    <source>
        <dbReference type="ARBA" id="ARBA00022679"/>
    </source>
</evidence>
<evidence type="ECO:0000259" key="8">
    <source>
        <dbReference type="Pfam" id="PF01728"/>
    </source>
</evidence>
<dbReference type="EMBL" id="CAUYUJ010017680">
    <property type="protein sequence ID" value="CAK0876917.1"/>
    <property type="molecule type" value="Genomic_DNA"/>
</dbReference>
<dbReference type="Gene3D" id="3.40.50.150">
    <property type="entry name" value="Vaccinia Virus protein VP39"/>
    <property type="match status" value="1"/>
</dbReference>
<dbReference type="InterPro" id="IPR050082">
    <property type="entry name" value="RNA_methyltr_RlmE"/>
</dbReference>
<comment type="similarity">
    <text evidence="1">Belongs to the class I-like SAM-binding methyltransferase superfamily. RNA methyltransferase RlmE family.</text>
</comment>
<dbReference type="SUPFAM" id="SSF53335">
    <property type="entry name" value="S-adenosyl-L-methionine-dependent methyltransferases"/>
    <property type="match status" value="1"/>
</dbReference>
<keyword evidence="3" id="KW-0489">Methyltransferase</keyword>
<dbReference type="InterPro" id="IPR029063">
    <property type="entry name" value="SAM-dependent_MTases_sf"/>
</dbReference>
<feature type="compositionally biased region" description="Basic and acidic residues" evidence="7">
    <location>
        <begin position="141"/>
        <end position="150"/>
    </location>
</feature>
<evidence type="ECO:0000256" key="1">
    <source>
        <dbReference type="ARBA" id="ARBA00009258"/>
    </source>
</evidence>
<gene>
    <name evidence="9" type="ORF">PCOR1329_LOCUS61107</name>
</gene>